<dbReference type="EMBL" id="KV448382">
    <property type="protein sequence ID" value="OAX36955.1"/>
    <property type="molecule type" value="Genomic_DNA"/>
</dbReference>
<protein>
    <submittedName>
        <fullName evidence="1">Uncharacterized protein</fullName>
    </submittedName>
</protein>
<keyword evidence="2" id="KW-1185">Reference proteome</keyword>
<sequence>MDISQPHPSSHTGPHTLYVVVENLGVTGIGLSQRVRNLGLIPKITSLLSSMNHPHHDTFLRFILHASSRFAFEVLLARIKLSVYGIHRSSTCTICITRTVHVEAFYCLAPRQLLLLPLTLELVNLDLHQIRLIYFPLHLVKTVLRPGHDGLEGPKEVDVQCPRVPSAGGVKAQPKRSLSLNRQALAMNRRAFHILQDSRWDQASLIEPHHGLYRF</sequence>
<proteinExistence type="predicted"/>
<dbReference type="AlphaFoldDB" id="A0A1B7MWI1"/>
<gene>
    <name evidence="1" type="ORF">K503DRAFT_783984</name>
</gene>
<organism evidence="1 2">
    <name type="scientific">Rhizopogon vinicolor AM-OR11-026</name>
    <dbReference type="NCBI Taxonomy" id="1314800"/>
    <lineage>
        <taxon>Eukaryota</taxon>
        <taxon>Fungi</taxon>
        <taxon>Dikarya</taxon>
        <taxon>Basidiomycota</taxon>
        <taxon>Agaricomycotina</taxon>
        <taxon>Agaricomycetes</taxon>
        <taxon>Agaricomycetidae</taxon>
        <taxon>Boletales</taxon>
        <taxon>Suillineae</taxon>
        <taxon>Rhizopogonaceae</taxon>
        <taxon>Rhizopogon</taxon>
    </lineage>
</organism>
<dbReference type="InParanoid" id="A0A1B7MWI1"/>
<name>A0A1B7MWI1_9AGAM</name>
<evidence type="ECO:0000313" key="2">
    <source>
        <dbReference type="Proteomes" id="UP000092154"/>
    </source>
</evidence>
<dbReference type="Proteomes" id="UP000092154">
    <property type="component" value="Unassembled WGS sequence"/>
</dbReference>
<reference evidence="1 2" key="1">
    <citation type="submission" date="2016-06" db="EMBL/GenBank/DDBJ databases">
        <title>Comparative genomics of the ectomycorrhizal sister species Rhizopogon vinicolor and Rhizopogon vesiculosus (Basidiomycota: Boletales) reveals a divergence of the mating type B locus.</title>
        <authorList>
            <consortium name="DOE Joint Genome Institute"/>
            <person name="Mujic A.B."/>
            <person name="Kuo A."/>
            <person name="Tritt A."/>
            <person name="Lipzen A."/>
            <person name="Chen C."/>
            <person name="Johnson J."/>
            <person name="Sharma A."/>
            <person name="Barry K."/>
            <person name="Grigoriev I.V."/>
            <person name="Spatafora J.W."/>
        </authorList>
    </citation>
    <scope>NUCLEOTIDE SEQUENCE [LARGE SCALE GENOMIC DNA]</scope>
    <source>
        <strain evidence="1 2">AM-OR11-026</strain>
    </source>
</reference>
<accession>A0A1B7MWI1</accession>
<evidence type="ECO:0000313" key="1">
    <source>
        <dbReference type="EMBL" id="OAX36955.1"/>
    </source>
</evidence>